<gene>
    <name evidence="3" type="ORF">ECPE_LOCUS8526</name>
</gene>
<evidence type="ECO:0000313" key="3">
    <source>
        <dbReference type="EMBL" id="VDP83709.1"/>
    </source>
</evidence>
<name>A0A183ANJ1_9TREM</name>
<dbReference type="EMBL" id="UZAN01046096">
    <property type="protein sequence ID" value="VDP83709.1"/>
    <property type="molecule type" value="Genomic_DNA"/>
</dbReference>
<protein>
    <submittedName>
        <fullName evidence="5">Ubiquitin-like domain-containing protein</fullName>
    </submittedName>
</protein>
<evidence type="ECO:0000313" key="5">
    <source>
        <dbReference type="WBParaSite" id="ECPE_0000855201-mRNA-1"/>
    </source>
</evidence>
<dbReference type="SMART" id="SM00213">
    <property type="entry name" value="UBQ"/>
    <property type="match status" value="1"/>
</dbReference>
<evidence type="ECO:0000313" key="4">
    <source>
        <dbReference type="Proteomes" id="UP000272942"/>
    </source>
</evidence>
<dbReference type="WBParaSite" id="ECPE_0000855201-mRNA-1">
    <property type="protein sequence ID" value="ECPE_0000855201-mRNA-1"/>
    <property type="gene ID" value="ECPE_0000855201"/>
</dbReference>
<proteinExistence type="predicted"/>
<dbReference type="InterPro" id="IPR029071">
    <property type="entry name" value="Ubiquitin-like_domsf"/>
</dbReference>
<reference evidence="5" key="1">
    <citation type="submission" date="2016-06" db="UniProtKB">
        <authorList>
            <consortium name="WormBaseParasite"/>
        </authorList>
    </citation>
    <scope>IDENTIFICATION</scope>
</reference>
<reference evidence="3 4" key="2">
    <citation type="submission" date="2018-11" db="EMBL/GenBank/DDBJ databases">
        <authorList>
            <consortium name="Pathogen Informatics"/>
        </authorList>
    </citation>
    <scope>NUCLEOTIDE SEQUENCE [LARGE SCALE GENOMIC DNA]</scope>
    <source>
        <strain evidence="3 4">Egypt</strain>
    </source>
</reference>
<dbReference type="PANTHER" id="PTHR46728:SF1">
    <property type="entry name" value="AN1-TYPE ZINC FINGER PROTEIN 4"/>
    <property type="match status" value="1"/>
</dbReference>
<dbReference type="Proteomes" id="UP000272942">
    <property type="component" value="Unassembled WGS sequence"/>
</dbReference>
<organism evidence="5">
    <name type="scientific">Echinostoma caproni</name>
    <dbReference type="NCBI Taxonomy" id="27848"/>
    <lineage>
        <taxon>Eukaryota</taxon>
        <taxon>Metazoa</taxon>
        <taxon>Spiralia</taxon>
        <taxon>Lophotrochozoa</taxon>
        <taxon>Platyhelminthes</taxon>
        <taxon>Trematoda</taxon>
        <taxon>Digenea</taxon>
        <taxon>Plagiorchiida</taxon>
        <taxon>Echinostomata</taxon>
        <taxon>Echinostomatoidea</taxon>
        <taxon>Echinostomatidae</taxon>
        <taxon>Echinostoma</taxon>
    </lineage>
</organism>
<dbReference type="OrthoDB" id="756206at2759"/>
<keyword evidence="4" id="KW-1185">Reference proteome</keyword>
<dbReference type="Pfam" id="PF00240">
    <property type="entry name" value="ubiquitin"/>
    <property type="match status" value="1"/>
</dbReference>
<accession>A0A183ANJ1</accession>
<dbReference type="InterPro" id="IPR000626">
    <property type="entry name" value="Ubiquitin-like_dom"/>
</dbReference>
<feature type="domain" description="Ubiquitin-like" evidence="2">
    <location>
        <begin position="34"/>
        <end position="125"/>
    </location>
</feature>
<dbReference type="InterPro" id="IPR053061">
    <property type="entry name" value="AN1-type_zinc_finger"/>
</dbReference>
<evidence type="ECO:0000256" key="1">
    <source>
        <dbReference type="SAM" id="MobiDB-lite"/>
    </source>
</evidence>
<dbReference type="AlphaFoldDB" id="A0A183ANJ1"/>
<feature type="compositionally biased region" description="Low complexity" evidence="1">
    <location>
        <begin position="305"/>
        <end position="324"/>
    </location>
</feature>
<sequence length="365" mass="40265">MQSYERYVCMRGQRYGDLVDGWERQKIYVDTTTMLIFIRALAGTVIRLNVSHYETVEMVKTRISQQKVHHAGGGGGGGGGGGSGIPVNQQHLIFDGVELQNTTVLATVKISHGALLRLVLGVQSGPLNRETTPHTMGSAQPCHHHRSLLSTRHTICPLTVPVAQVHRIPTPAMVLPVLCTPNRVPSGHPQYKHPYHPQIQYLTTGQMSTTYPSNYLPVYPTKTDWDEPVSYSTTEFVMDDETMGSSDDATSELAEYLGYAIDEDELSYEHEERSTVTNGIPIPRSILENRYECTDPEDDEDRLSPDMTSYSSPSVSSSLSSSPSECGFVPVYPIASQVQWIVSSTDVSCDSPRSLGDQLMHIPIP</sequence>
<evidence type="ECO:0000259" key="2">
    <source>
        <dbReference type="PROSITE" id="PS50053"/>
    </source>
</evidence>
<dbReference type="SUPFAM" id="SSF54236">
    <property type="entry name" value="Ubiquitin-like"/>
    <property type="match status" value="1"/>
</dbReference>
<dbReference type="PROSITE" id="PS50053">
    <property type="entry name" value="UBIQUITIN_2"/>
    <property type="match status" value="1"/>
</dbReference>
<dbReference type="PANTHER" id="PTHR46728">
    <property type="entry name" value="AN1-TYPE ZINC FINGER PROTEIN 4"/>
    <property type="match status" value="1"/>
</dbReference>
<dbReference type="Gene3D" id="3.10.20.90">
    <property type="entry name" value="Phosphatidylinositol 3-kinase Catalytic Subunit, Chain A, domain 1"/>
    <property type="match status" value="1"/>
</dbReference>
<feature type="region of interest" description="Disordered" evidence="1">
    <location>
        <begin position="293"/>
        <end position="324"/>
    </location>
</feature>